<dbReference type="Gene3D" id="1.25.40.10">
    <property type="entry name" value="Tetratricopeptide repeat domain"/>
    <property type="match status" value="1"/>
</dbReference>
<dbReference type="InterPro" id="IPR016032">
    <property type="entry name" value="Sig_transdc_resp-reg_C-effctor"/>
</dbReference>
<evidence type="ECO:0000256" key="1">
    <source>
        <dbReference type="ARBA" id="ARBA00022741"/>
    </source>
</evidence>
<dbReference type="PANTHER" id="PTHR16305:SF35">
    <property type="entry name" value="TRANSCRIPTIONAL ACTIVATOR DOMAIN"/>
    <property type="match status" value="1"/>
</dbReference>
<dbReference type="InterPro" id="IPR041664">
    <property type="entry name" value="AAA_16"/>
</dbReference>
<feature type="domain" description="HTH luxR-type" evidence="3">
    <location>
        <begin position="930"/>
        <end position="995"/>
    </location>
</feature>
<dbReference type="AlphaFoldDB" id="A0A7Z0WDL3"/>
<keyword evidence="2" id="KW-0067">ATP-binding</keyword>
<evidence type="ECO:0000313" key="5">
    <source>
        <dbReference type="Proteomes" id="UP000185696"/>
    </source>
</evidence>
<dbReference type="GO" id="GO:0005737">
    <property type="term" value="C:cytoplasm"/>
    <property type="evidence" value="ECO:0007669"/>
    <property type="project" value="TreeGrafter"/>
</dbReference>
<dbReference type="GO" id="GO:0003677">
    <property type="term" value="F:DNA binding"/>
    <property type="evidence" value="ECO:0007669"/>
    <property type="project" value="InterPro"/>
</dbReference>
<comment type="caution">
    <text evidence="4">The sequence shown here is derived from an EMBL/GenBank/DDBJ whole genome shotgun (WGS) entry which is preliminary data.</text>
</comment>
<keyword evidence="5" id="KW-1185">Reference proteome</keyword>
<reference evidence="4 5" key="1">
    <citation type="submission" date="2016-12" db="EMBL/GenBank/DDBJ databases">
        <title>The draft genome sequence of Actinophytocola xinjiangensis.</title>
        <authorList>
            <person name="Wang W."/>
            <person name="Yuan L."/>
        </authorList>
    </citation>
    <scope>NUCLEOTIDE SEQUENCE [LARGE SCALE GENOMIC DNA]</scope>
    <source>
        <strain evidence="4 5">CGMCC 4.4663</strain>
    </source>
</reference>
<dbReference type="Pfam" id="PF00196">
    <property type="entry name" value="GerE"/>
    <property type="match status" value="1"/>
</dbReference>
<name>A0A7Z0WDL3_9PSEU</name>
<dbReference type="PROSITE" id="PS50043">
    <property type="entry name" value="HTH_LUXR_2"/>
    <property type="match status" value="1"/>
</dbReference>
<dbReference type="GO" id="GO:0005524">
    <property type="term" value="F:ATP binding"/>
    <property type="evidence" value="ECO:0007669"/>
    <property type="project" value="UniProtKB-KW"/>
</dbReference>
<dbReference type="CDD" id="cd06170">
    <property type="entry name" value="LuxR_C_like"/>
    <property type="match status" value="1"/>
</dbReference>
<dbReference type="EMBL" id="MSIF01000036">
    <property type="protein sequence ID" value="OLF04898.1"/>
    <property type="molecule type" value="Genomic_DNA"/>
</dbReference>
<dbReference type="PRINTS" id="PR00038">
    <property type="entry name" value="HTHLUXR"/>
</dbReference>
<dbReference type="InterPro" id="IPR036388">
    <property type="entry name" value="WH-like_DNA-bd_sf"/>
</dbReference>
<dbReference type="RefSeq" id="WP_075138073.1">
    <property type="nucleotide sequence ID" value="NZ_MSIF01000036.1"/>
</dbReference>
<dbReference type="InterPro" id="IPR011990">
    <property type="entry name" value="TPR-like_helical_dom_sf"/>
</dbReference>
<dbReference type="OrthoDB" id="5476461at2"/>
<dbReference type="SUPFAM" id="SSF52540">
    <property type="entry name" value="P-loop containing nucleoside triphosphate hydrolases"/>
    <property type="match status" value="1"/>
</dbReference>
<proteinExistence type="predicted"/>
<keyword evidence="1" id="KW-0547">Nucleotide-binding</keyword>
<protein>
    <submittedName>
        <fullName evidence="4">LuxR family transcriptional regulator</fullName>
    </submittedName>
</protein>
<sequence length="1004" mass="109269">MQNVARLGSGIALVARDRELDRLRVTFEQAAAGTAAALLISGDAGVGKTRLTEELAALARDKDALVLTGRCLDAGETGLPYLPFVEAMAQLPDPEQALRTRPALARLLPDAVLPAGEADQSGGVGTRDGVRRSEQDIGQLQLFDAVHGLLTDLAADRCVVLVLEDLHWADGSTRWLLAFLVSRLRDQRLLVAGTYRGDDLHRRHPLRQLLAELVRQPATERLELTPFGDADSRTFVAALADEVLPEDTVREVAERSEGNAFFAEELVAAYTESGHPSGLPATLVDVLLSRVERLSAPAQQVIRVASVGGRRIGHHVLLDVVELSETELEEALREAVQHHVLLPQQQDNREIYSFRHALLREAVYGDLLPGERVRLHSAYAKRLLGKHVRRGMAAALAHHSMESHQLPQALAASVTAGIEAKQSGAPTESLRHFERALKLWDAVPEADRPPDVDEGALLRKASHAAGSAGEPERAVAFLRSAATLLDPDGDPELAGMTLRRFASALFAVEGRDEEARQVIERAWEHVRDLPPSCEKAWVLAVYAAILRGIGDPAEARVFAEMAVADARAADEPAVEADALSTLAVLDEADDLLEQSRERLRQAQRLAQLADAPSVELRTWHYLGLNHYEHGEIDQAIAVIDEGLARARSTGLAWGSYGFELRALKVITSYARGDWDASESAAEPPGRRVSNTVSARIAALGSAVVVARGRLEEGARLVAELRPEWNRDFQIGATMGAVGAELAFWQGRHQDGVRGVRETVEWAERVAGKWPLVNIRIAALGLALCAERAGDAARRRAEDERLAAVEEGQRLLTLARDTARLGRARTGRLGPEGRGWLARAEAEASRLSGEDDPALWRTVIENFGYGAVYEQAVARWRLAEALLGAEDRQGAETELRAAEKVACRLGALPLRDAVRSLARRARLTLGDGPVPRTSLDPFTPRERSVLRLVALGRTNRQVGEELYISEKTVSVHLSRIMAKLGAARRTDAVAIAYERGLLDDAPGGR</sequence>
<dbReference type="SUPFAM" id="SSF46894">
    <property type="entry name" value="C-terminal effector domain of the bipartite response regulators"/>
    <property type="match status" value="1"/>
</dbReference>
<dbReference type="SMART" id="SM00421">
    <property type="entry name" value="HTH_LUXR"/>
    <property type="match status" value="1"/>
</dbReference>
<gene>
    <name evidence="4" type="ORF">BLA60_38740</name>
</gene>
<dbReference type="GO" id="GO:0004016">
    <property type="term" value="F:adenylate cyclase activity"/>
    <property type="evidence" value="ECO:0007669"/>
    <property type="project" value="TreeGrafter"/>
</dbReference>
<dbReference type="SUPFAM" id="SSF48452">
    <property type="entry name" value="TPR-like"/>
    <property type="match status" value="1"/>
</dbReference>
<evidence type="ECO:0000259" key="3">
    <source>
        <dbReference type="PROSITE" id="PS50043"/>
    </source>
</evidence>
<dbReference type="Pfam" id="PF13191">
    <property type="entry name" value="AAA_16"/>
    <property type="match status" value="1"/>
</dbReference>
<dbReference type="PANTHER" id="PTHR16305">
    <property type="entry name" value="TESTICULAR SOLUBLE ADENYLYL CYCLASE"/>
    <property type="match status" value="1"/>
</dbReference>
<evidence type="ECO:0000313" key="4">
    <source>
        <dbReference type="EMBL" id="OLF04898.1"/>
    </source>
</evidence>
<evidence type="ECO:0000256" key="2">
    <source>
        <dbReference type="ARBA" id="ARBA00022840"/>
    </source>
</evidence>
<dbReference type="Proteomes" id="UP000185696">
    <property type="component" value="Unassembled WGS sequence"/>
</dbReference>
<accession>A0A7Z0WDL3</accession>
<dbReference type="PROSITE" id="PS00622">
    <property type="entry name" value="HTH_LUXR_1"/>
    <property type="match status" value="1"/>
</dbReference>
<dbReference type="InterPro" id="IPR000792">
    <property type="entry name" value="Tscrpt_reg_LuxR_C"/>
</dbReference>
<organism evidence="4 5">
    <name type="scientific">Actinophytocola xinjiangensis</name>
    <dbReference type="NCBI Taxonomy" id="485602"/>
    <lineage>
        <taxon>Bacteria</taxon>
        <taxon>Bacillati</taxon>
        <taxon>Actinomycetota</taxon>
        <taxon>Actinomycetes</taxon>
        <taxon>Pseudonocardiales</taxon>
        <taxon>Pseudonocardiaceae</taxon>
    </lineage>
</organism>
<dbReference type="GO" id="GO:0006355">
    <property type="term" value="P:regulation of DNA-templated transcription"/>
    <property type="evidence" value="ECO:0007669"/>
    <property type="project" value="InterPro"/>
</dbReference>
<dbReference type="Gene3D" id="1.10.10.10">
    <property type="entry name" value="Winged helix-like DNA-binding domain superfamily/Winged helix DNA-binding domain"/>
    <property type="match status" value="1"/>
</dbReference>
<dbReference type="InterPro" id="IPR027417">
    <property type="entry name" value="P-loop_NTPase"/>
</dbReference>